<dbReference type="RefSeq" id="XP_024551025.1">
    <property type="nucleotide sequence ID" value="XM_024695231.1"/>
</dbReference>
<sequence>MQFRLASLWQMDSRWCFDIRRYHIIFRHHVHIQTSSSPQPNRLHESIHGIHPTRRHIRPSTRQLQLFTTPTIVCSACGRTTDLWWRTCGCECGLLWDEWSDAAGEYLCEVEGLVKREVKELDAGSAMCGEMHCVHIGAKVQLRNTHAG</sequence>
<organism evidence="1 2">
    <name type="scientific">Botryotinia fuckeliana (strain B05.10)</name>
    <name type="common">Noble rot fungus</name>
    <name type="synonym">Botrytis cinerea</name>
    <dbReference type="NCBI Taxonomy" id="332648"/>
    <lineage>
        <taxon>Eukaryota</taxon>
        <taxon>Fungi</taxon>
        <taxon>Dikarya</taxon>
        <taxon>Ascomycota</taxon>
        <taxon>Pezizomycotina</taxon>
        <taxon>Leotiomycetes</taxon>
        <taxon>Helotiales</taxon>
        <taxon>Sclerotiniaceae</taxon>
        <taxon>Botrytis</taxon>
    </lineage>
</organism>
<dbReference type="KEGG" id="bfu:BCIN_09g05450"/>
<name>A0A384JT65_BOTFB</name>
<accession>A0A384JT65</accession>
<gene>
    <name evidence="1" type="ORF">BCIN_09g05450</name>
</gene>
<dbReference type="GeneID" id="36394515"/>
<dbReference type="VEuPathDB" id="FungiDB:Bcin09g05450"/>
<reference evidence="1 2" key="3">
    <citation type="journal article" date="2017" name="Mol. Plant Pathol.">
        <title>A gapless genome sequence of the fungus Botrytis cinerea.</title>
        <authorList>
            <person name="Van Kan J.A."/>
            <person name="Stassen J.H."/>
            <person name="Mosbach A."/>
            <person name="Van Der Lee T.A."/>
            <person name="Faino L."/>
            <person name="Farmer A.D."/>
            <person name="Papasotiriou D.G."/>
            <person name="Zhou S."/>
            <person name="Seidl M.F."/>
            <person name="Cottam E."/>
            <person name="Edel D."/>
            <person name="Hahn M."/>
            <person name="Schwartz D.C."/>
            <person name="Dietrich R.A."/>
            <person name="Widdison S."/>
            <person name="Scalliet G."/>
        </authorList>
    </citation>
    <scope>NUCLEOTIDE SEQUENCE [LARGE SCALE GENOMIC DNA]</scope>
    <source>
        <strain evidence="1 2">B05.10</strain>
    </source>
</reference>
<evidence type="ECO:0000313" key="2">
    <source>
        <dbReference type="Proteomes" id="UP000001798"/>
    </source>
</evidence>
<dbReference type="EMBL" id="CP009813">
    <property type="protein sequence ID" value="ATZ53769.1"/>
    <property type="molecule type" value="Genomic_DNA"/>
</dbReference>
<reference evidence="1 2" key="2">
    <citation type="journal article" date="2012" name="Eukaryot. Cell">
        <title>Genome update of Botrytis cinerea strains B05.10 and T4.</title>
        <authorList>
            <person name="Staats M."/>
            <person name="van Kan J.A."/>
        </authorList>
    </citation>
    <scope>NUCLEOTIDE SEQUENCE [LARGE SCALE GENOMIC DNA]</scope>
    <source>
        <strain evidence="1 2">B05.10</strain>
    </source>
</reference>
<evidence type="ECO:0000313" key="1">
    <source>
        <dbReference type="EMBL" id="ATZ53769.1"/>
    </source>
</evidence>
<protein>
    <submittedName>
        <fullName evidence="1">Uncharacterized protein</fullName>
    </submittedName>
</protein>
<dbReference type="AlphaFoldDB" id="A0A384JT65"/>
<proteinExistence type="predicted"/>
<dbReference type="Proteomes" id="UP000001798">
    <property type="component" value="Chromosome 9"/>
</dbReference>
<keyword evidence="2" id="KW-1185">Reference proteome</keyword>
<reference evidence="1 2" key="1">
    <citation type="journal article" date="2011" name="PLoS Genet.">
        <title>Genomic analysis of the necrotrophic fungal pathogens Sclerotinia sclerotiorum and Botrytis cinerea.</title>
        <authorList>
            <person name="Amselem J."/>
            <person name="Cuomo C.A."/>
            <person name="van Kan J.A."/>
            <person name="Viaud M."/>
            <person name="Benito E.P."/>
            <person name="Couloux A."/>
            <person name="Coutinho P.M."/>
            <person name="de Vries R.P."/>
            <person name="Dyer P.S."/>
            <person name="Fillinger S."/>
            <person name="Fournier E."/>
            <person name="Gout L."/>
            <person name="Hahn M."/>
            <person name="Kohn L."/>
            <person name="Lapalu N."/>
            <person name="Plummer K.M."/>
            <person name="Pradier J.M."/>
            <person name="Quevillon E."/>
            <person name="Sharon A."/>
            <person name="Simon A."/>
            <person name="ten Have A."/>
            <person name="Tudzynski B."/>
            <person name="Tudzynski P."/>
            <person name="Wincker P."/>
            <person name="Andrew M."/>
            <person name="Anthouard V."/>
            <person name="Beever R.E."/>
            <person name="Beffa R."/>
            <person name="Benoit I."/>
            <person name="Bouzid O."/>
            <person name="Brault B."/>
            <person name="Chen Z."/>
            <person name="Choquer M."/>
            <person name="Collemare J."/>
            <person name="Cotton P."/>
            <person name="Danchin E.G."/>
            <person name="Da Silva C."/>
            <person name="Gautier A."/>
            <person name="Giraud C."/>
            <person name="Giraud T."/>
            <person name="Gonzalez C."/>
            <person name="Grossetete S."/>
            <person name="Guldener U."/>
            <person name="Henrissat B."/>
            <person name="Howlett B.J."/>
            <person name="Kodira C."/>
            <person name="Kretschmer M."/>
            <person name="Lappartient A."/>
            <person name="Leroch M."/>
            <person name="Levis C."/>
            <person name="Mauceli E."/>
            <person name="Neuveglise C."/>
            <person name="Oeser B."/>
            <person name="Pearson M."/>
            <person name="Poulain J."/>
            <person name="Poussereau N."/>
            <person name="Quesneville H."/>
            <person name="Rascle C."/>
            <person name="Schumacher J."/>
            <person name="Segurens B."/>
            <person name="Sexton A."/>
            <person name="Silva E."/>
            <person name="Sirven C."/>
            <person name="Soanes D.M."/>
            <person name="Talbot N.J."/>
            <person name="Templeton M."/>
            <person name="Yandava C."/>
            <person name="Yarden O."/>
            <person name="Zeng Q."/>
            <person name="Rollins J.A."/>
            <person name="Lebrun M.H."/>
            <person name="Dickman M."/>
        </authorList>
    </citation>
    <scope>NUCLEOTIDE SEQUENCE [LARGE SCALE GENOMIC DNA]</scope>
    <source>
        <strain evidence="1 2">B05.10</strain>
    </source>
</reference>